<gene>
    <name evidence="2" type="ORF">O3G_MSEX003533</name>
</gene>
<evidence type="ECO:0000313" key="2">
    <source>
        <dbReference type="EMBL" id="KAG6444818.1"/>
    </source>
</evidence>
<accession>A0A921YSU9</accession>
<reference evidence="2" key="2">
    <citation type="submission" date="2020-12" db="EMBL/GenBank/DDBJ databases">
        <authorList>
            <person name="Kanost M."/>
        </authorList>
    </citation>
    <scope>NUCLEOTIDE SEQUENCE</scope>
</reference>
<reference evidence="2" key="1">
    <citation type="journal article" date="2016" name="Insect Biochem. Mol. Biol.">
        <title>Multifaceted biological insights from a draft genome sequence of the tobacco hornworm moth, Manduca sexta.</title>
        <authorList>
            <person name="Kanost M.R."/>
            <person name="Arrese E.L."/>
            <person name="Cao X."/>
            <person name="Chen Y.R."/>
            <person name="Chellapilla S."/>
            <person name="Goldsmith M.R."/>
            <person name="Grosse-Wilde E."/>
            <person name="Heckel D.G."/>
            <person name="Herndon N."/>
            <person name="Jiang H."/>
            <person name="Papanicolaou A."/>
            <person name="Qu J."/>
            <person name="Soulages J.L."/>
            <person name="Vogel H."/>
            <person name="Walters J."/>
            <person name="Waterhouse R.M."/>
            <person name="Ahn S.J."/>
            <person name="Almeida F.C."/>
            <person name="An C."/>
            <person name="Aqrawi P."/>
            <person name="Bretschneider A."/>
            <person name="Bryant W.B."/>
            <person name="Bucks S."/>
            <person name="Chao H."/>
            <person name="Chevignon G."/>
            <person name="Christen J.M."/>
            <person name="Clarke D.F."/>
            <person name="Dittmer N.T."/>
            <person name="Ferguson L.C.F."/>
            <person name="Garavelou S."/>
            <person name="Gordon K.H.J."/>
            <person name="Gunaratna R.T."/>
            <person name="Han Y."/>
            <person name="Hauser F."/>
            <person name="He Y."/>
            <person name="Heidel-Fischer H."/>
            <person name="Hirsh A."/>
            <person name="Hu Y."/>
            <person name="Jiang H."/>
            <person name="Kalra D."/>
            <person name="Klinner C."/>
            <person name="Konig C."/>
            <person name="Kovar C."/>
            <person name="Kroll A.R."/>
            <person name="Kuwar S.S."/>
            <person name="Lee S.L."/>
            <person name="Lehman R."/>
            <person name="Li K."/>
            <person name="Li Z."/>
            <person name="Liang H."/>
            <person name="Lovelace S."/>
            <person name="Lu Z."/>
            <person name="Mansfield J.H."/>
            <person name="McCulloch K.J."/>
            <person name="Mathew T."/>
            <person name="Morton B."/>
            <person name="Muzny D.M."/>
            <person name="Neunemann D."/>
            <person name="Ongeri F."/>
            <person name="Pauchet Y."/>
            <person name="Pu L.L."/>
            <person name="Pyrousis I."/>
            <person name="Rao X.J."/>
            <person name="Redding A."/>
            <person name="Roesel C."/>
            <person name="Sanchez-Gracia A."/>
            <person name="Schaack S."/>
            <person name="Shukla A."/>
            <person name="Tetreau G."/>
            <person name="Wang Y."/>
            <person name="Xiong G.H."/>
            <person name="Traut W."/>
            <person name="Walsh T.K."/>
            <person name="Worley K.C."/>
            <person name="Wu D."/>
            <person name="Wu W."/>
            <person name="Wu Y.Q."/>
            <person name="Zhang X."/>
            <person name="Zou Z."/>
            <person name="Zucker H."/>
            <person name="Briscoe A.D."/>
            <person name="Burmester T."/>
            <person name="Clem R.J."/>
            <person name="Feyereisen R."/>
            <person name="Grimmelikhuijzen C.J.P."/>
            <person name="Hamodrakas S.J."/>
            <person name="Hansson B.S."/>
            <person name="Huguet E."/>
            <person name="Jermiin L.S."/>
            <person name="Lan Q."/>
            <person name="Lehman H.K."/>
            <person name="Lorenzen M."/>
            <person name="Merzendorfer H."/>
            <person name="Michalopoulos I."/>
            <person name="Morton D.B."/>
            <person name="Muthukrishnan S."/>
            <person name="Oakeshott J.G."/>
            <person name="Palmer W."/>
            <person name="Park Y."/>
            <person name="Passarelli A.L."/>
            <person name="Rozas J."/>
            <person name="Schwartz L.M."/>
            <person name="Smith W."/>
            <person name="Southgate A."/>
            <person name="Vilcinskas A."/>
            <person name="Vogt R."/>
            <person name="Wang P."/>
            <person name="Werren J."/>
            <person name="Yu X.Q."/>
            <person name="Zhou J.J."/>
            <person name="Brown S.J."/>
            <person name="Scherer S.E."/>
            <person name="Richards S."/>
            <person name="Blissard G.W."/>
        </authorList>
    </citation>
    <scope>NUCLEOTIDE SEQUENCE</scope>
</reference>
<feature type="compositionally biased region" description="Basic and acidic residues" evidence="1">
    <location>
        <begin position="150"/>
        <end position="163"/>
    </location>
</feature>
<protein>
    <submittedName>
        <fullName evidence="2">Uncharacterized protein</fullName>
    </submittedName>
</protein>
<feature type="region of interest" description="Disordered" evidence="1">
    <location>
        <begin position="194"/>
        <end position="237"/>
    </location>
</feature>
<proteinExistence type="predicted"/>
<feature type="compositionally biased region" description="Basic and acidic residues" evidence="1">
    <location>
        <begin position="65"/>
        <end position="78"/>
    </location>
</feature>
<feature type="region of interest" description="Disordered" evidence="1">
    <location>
        <begin position="129"/>
        <end position="165"/>
    </location>
</feature>
<feature type="region of interest" description="Disordered" evidence="1">
    <location>
        <begin position="1"/>
        <end position="82"/>
    </location>
</feature>
<keyword evidence="3" id="KW-1185">Reference proteome</keyword>
<organism evidence="2 3">
    <name type="scientific">Manduca sexta</name>
    <name type="common">Tobacco hawkmoth</name>
    <name type="synonym">Tobacco hornworm</name>
    <dbReference type="NCBI Taxonomy" id="7130"/>
    <lineage>
        <taxon>Eukaryota</taxon>
        <taxon>Metazoa</taxon>
        <taxon>Ecdysozoa</taxon>
        <taxon>Arthropoda</taxon>
        <taxon>Hexapoda</taxon>
        <taxon>Insecta</taxon>
        <taxon>Pterygota</taxon>
        <taxon>Neoptera</taxon>
        <taxon>Endopterygota</taxon>
        <taxon>Lepidoptera</taxon>
        <taxon>Glossata</taxon>
        <taxon>Ditrysia</taxon>
        <taxon>Bombycoidea</taxon>
        <taxon>Sphingidae</taxon>
        <taxon>Sphinginae</taxon>
        <taxon>Sphingini</taxon>
        <taxon>Manduca</taxon>
    </lineage>
</organism>
<feature type="compositionally biased region" description="Basic residues" evidence="1">
    <location>
        <begin position="204"/>
        <end position="225"/>
    </location>
</feature>
<evidence type="ECO:0000313" key="3">
    <source>
        <dbReference type="Proteomes" id="UP000791440"/>
    </source>
</evidence>
<comment type="caution">
    <text evidence="2">The sequence shown here is derived from an EMBL/GenBank/DDBJ whole genome shotgun (WGS) entry which is preliminary data.</text>
</comment>
<sequence length="237" mass="25982">MMPQLGPSRLSRLGRAGSGPGGSDVPNEHGGARAGSAQLTYRDVSGSGGLQPSAAAPPCHRAERRTREPACADTDTRKSARGHQLANKLFALLSKNIRARRRAFAGCGPSRCGVTHANRFPAAGRLMRAGRAGAGGGSDARAHRRPSLSRSERMRPSERDHDTSLSQCRLVNTNRPRSRDKIFDLHFTTHTSAHADRVATSTTHARRASRIARRRHRRRRRRRRSPAVLDLTIFPEN</sequence>
<name>A0A921YSU9_MANSE</name>
<dbReference type="Proteomes" id="UP000791440">
    <property type="component" value="Unassembled WGS sequence"/>
</dbReference>
<evidence type="ECO:0000256" key="1">
    <source>
        <dbReference type="SAM" id="MobiDB-lite"/>
    </source>
</evidence>
<dbReference type="AlphaFoldDB" id="A0A921YSU9"/>
<dbReference type="EMBL" id="JH668313">
    <property type="protein sequence ID" value="KAG6444818.1"/>
    <property type="molecule type" value="Genomic_DNA"/>
</dbReference>